<proteinExistence type="predicted"/>
<dbReference type="Gene3D" id="2.60.120.10">
    <property type="entry name" value="Jelly Rolls"/>
    <property type="match status" value="1"/>
</dbReference>
<evidence type="ECO:0008006" key="3">
    <source>
        <dbReference type="Google" id="ProtNLM"/>
    </source>
</evidence>
<sequence length="109" mass="11749">MAIPHAASGQLIDVYPLVDKLTEARTVALFKTGELEVMRLIVPAGKTVPSHQVKGEITVQCLEGEFEFTAGGQTQLMRAGQLLWLAGGVQYGLTAVRDSSLLLSIVLRK</sequence>
<dbReference type="EMBL" id="JBHSMX010000013">
    <property type="protein sequence ID" value="MFC5521175.1"/>
    <property type="molecule type" value="Genomic_DNA"/>
</dbReference>
<gene>
    <name evidence="1" type="ORF">ACFPP7_09635</name>
</gene>
<accession>A0ABW0Q8V5</accession>
<evidence type="ECO:0000313" key="1">
    <source>
        <dbReference type="EMBL" id="MFC5521175.1"/>
    </source>
</evidence>
<dbReference type="InterPro" id="IPR014710">
    <property type="entry name" value="RmlC-like_jellyroll"/>
</dbReference>
<protein>
    <recommendedName>
        <fullName evidence="3">Cupin domain-containing protein</fullName>
    </recommendedName>
</protein>
<dbReference type="InterPro" id="IPR011051">
    <property type="entry name" value="RmlC_Cupin_sf"/>
</dbReference>
<evidence type="ECO:0000313" key="2">
    <source>
        <dbReference type="Proteomes" id="UP001596084"/>
    </source>
</evidence>
<organism evidence="1 2">
    <name type="scientific">Polaromonas jejuensis</name>
    <dbReference type="NCBI Taxonomy" id="457502"/>
    <lineage>
        <taxon>Bacteria</taxon>
        <taxon>Pseudomonadati</taxon>
        <taxon>Pseudomonadota</taxon>
        <taxon>Betaproteobacteria</taxon>
        <taxon>Burkholderiales</taxon>
        <taxon>Comamonadaceae</taxon>
        <taxon>Polaromonas</taxon>
    </lineage>
</organism>
<dbReference type="SUPFAM" id="SSF51182">
    <property type="entry name" value="RmlC-like cupins"/>
    <property type="match status" value="1"/>
</dbReference>
<keyword evidence="2" id="KW-1185">Reference proteome</keyword>
<dbReference type="RefSeq" id="WP_068833113.1">
    <property type="nucleotide sequence ID" value="NZ_JBHSMX010000013.1"/>
</dbReference>
<dbReference type="Proteomes" id="UP001596084">
    <property type="component" value="Unassembled WGS sequence"/>
</dbReference>
<reference evidence="2" key="1">
    <citation type="journal article" date="2019" name="Int. J. Syst. Evol. Microbiol.">
        <title>The Global Catalogue of Microorganisms (GCM) 10K type strain sequencing project: providing services to taxonomists for standard genome sequencing and annotation.</title>
        <authorList>
            <consortium name="The Broad Institute Genomics Platform"/>
            <consortium name="The Broad Institute Genome Sequencing Center for Infectious Disease"/>
            <person name="Wu L."/>
            <person name="Ma J."/>
        </authorList>
    </citation>
    <scope>NUCLEOTIDE SEQUENCE [LARGE SCALE GENOMIC DNA]</scope>
    <source>
        <strain evidence="2">CGMCC 4.7277</strain>
    </source>
</reference>
<comment type="caution">
    <text evidence="1">The sequence shown here is derived from an EMBL/GenBank/DDBJ whole genome shotgun (WGS) entry which is preliminary data.</text>
</comment>
<name>A0ABW0Q8V5_9BURK</name>